<name>A0A2I0L5A0_PUNGR</name>
<comment type="caution">
    <text evidence="1">The sequence shown here is derived from an EMBL/GenBank/DDBJ whole genome shotgun (WGS) entry which is preliminary data.</text>
</comment>
<evidence type="ECO:0008006" key="3">
    <source>
        <dbReference type="Google" id="ProtNLM"/>
    </source>
</evidence>
<evidence type="ECO:0000313" key="2">
    <source>
        <dbReference type="Proteomes" id="UP000233551"/>
    </source>
</evidence>
<protein>
    <recommendedName>
        <fullName evidence="3">Aminotransferase-like plant mobile domain-containing protein</fullName>
    </recommendedName>
</protein>
<reference evidence="1 2" key="1">
    <citation type="submission" date="2017-11" db="EMBL/GenBank/DDBJ databases">
        <title>De-novo sequencing of pomegranate (Punica granatum L.) genome.</title>
        <authorList>
            <person name="Akparov Z."/>
            <person name="Amiraslanov A."/>
            <person name="Hajiyeva S."/>
            <person name="Abbasov M."/>
            <person name="Kaur K."/>
            <person name="Hamwieh A."/>
            <person name="Solovyev V."/>
            <person name="Salamov A."/>
            <person name="Braich B."/>
            <person name="Kosarev P."/>
            <person name="Mahmoud A."/>
            <person name="Hajiyev E."/>
            <person name="Babayeva S."/>
            <person name="Izzatullayeva V."/>
            <person name="Mammadov A."/>
            <person name="Mammadov A."/>
            <person name="Sharifova S."/>
            <person name="Ojaghi J."/>
            <person name="Eynullazada K."/>
            <person name="Bayramov B."/>
            <person name="Abdulazimova A."/>
            <person name="Shahmuradov I."/>
        </authorList>
    </citation>
    <scope>NUCLEOTIDE SEQUENCE [LARGE SCALE GENOMIC DNA]</scope>
    <source>
        <strain evidence="2">cv. AG2017</strain>
        <tissue evidence="1">Leaf</tissue>
    </source>
</reference>
<keyword evidence="2" id="KW-1185">Reference proteome</keyword>
<dbReference type="Proteomes" id="UP000233551">
    <property type="component" value="Unassembled WGS sequence"/>
</dbReference>
<gene>
    <name evidence="1" type="ORF">CRG98_003783</name>
</gene>
<sequence>MDRLIPCLGLESLTPPGREITRIWRALRPIDCAFIRLIIGDLSMLAESPIDWTFLRTAIEFWDPPRAVFNFQGTKLTLTVEEYMALIQRSIPRRDIMVPNQFPVIQSQLSILLACKTFPPRRTALRIGSCGQTCHLQLQTDSCEFKRFDGCGIHASHRISTSQSTLLTRSELSPPLQHMWLSSTYRTRYSSNSLGQPRFHESPLQLLRKPRVPPRQPCVRSCSLSGRSKINSAVSLTTLVQSLQITESYRGS</sequence>
<organism evidence="1 2">
    <name type="scientific">Punica granatum</name>
    <name type="common">Pomegranate</name>
    <dbReference type="NCBI Taxonomy" id="22663"/>
    <lineage>
        <taxon>Eukaryota</taxon>
        <taxon>Viridiplantae</taxon>
        <taxon>Streptophyta</taxon>
        <taxon>Embryophyta</taxon>
        <taxon>Tracheophyta</taxon>
        <taxon>Spermatophyta</taxon>
        <taxon>Magnoliopsida</taxon>
        <taxon>eudicotyledons</taxon>
        <taxon>Gunneridae</taxon>
        <taxon>Pentapetalae</taxon>
        <taxon>rosids</taxon>
        <taxon>malvids</taxon>
        <taxon>Myrtales</taxon>
        <taxon>Lythraceae</taxon>
        <taxon>Punica</taxon>
    </lineage>
</organism>
<dbReference type="EMBL" id="PGOL01000148">
    <property type="protein sequence ID" value="PKI75868.1"/>
    <property type="molecule type" value="Genomic_DNA"/>
</dbReference>
<evidence type="ECO:0000313" key="1">
    <source>
        <dbReference type="EMBL" id="PKI75868.1"/>
    </source>
</evidence>
<accession>A0A2I0L5A0</accession>
<proteinExistence type="predicted"/>
<dbReference type="AlphaFoldDB" id="A0A2I0L5A0"/>